<dbReference type="Pfam" id="PF10604">
    <property type="entry name" value="Polyketide_cyc2"/>
    <property type="match status" value="1"/>
</dbReference>
<dbReference type="EMBL" id="JBFRYB010000002">
    <property type="protein sequence ID" value="MEX1667078.1"/>
    <property type="molecule type" value="Genomic_DNA"/>
</dbReference>
<protein>
    <submittedName>
        <fullName evidence="1">SRPBCC family protein</fullName>
    </submittedName>
</protein>
<evidence type="ECO:0000313" key="1">
    <source>
        <dbReference type="EMBL" id="MEX1667078.1"/>
    </source>
</evidence>
<keyword evidence="2" id="KW-1185">Reference proteome</keyword>
<proteinExistence type="predicted"/>
<dbReference type="SUPFAM" id="SSF55961">
    <property type="entry name" value="Bet v1-like"/>
    <property type="match status" value="1"/>
</dbReference>
<gene>
    <name evidence="1" type="ORF">AB4875_16395</name>
</gene>
<dbReference type="Proteomes" id="UP001557484">
    <property type="component" value="Unassembled WGS sequence"/>
</dbReference>
<name>A0ABV3U1K3_9GAMM</name>
<organism evidence="1 2">
    <name type="scientific">Zhongshania arctica</name>
    <dbReference type="NCBI Taxonomy" id="3238302"/>
    <lineage>
        <taxon>Bacteria</taxon>
        <taxon>Pseudomonadati</taxon>
        <taxon>Pseudomonadota</taxon>
        <taxon>Gammaproteobacteria</taxon>
        <taxon>Cellvibrionales</taxon>
        <taxon>Spongiibacteraceae</taxon>
        <taxon>Zhongshania</taxon>
    </lineage>
</organism>
<comment type="caution">
    <text evidence="1">The sequence shown here is derived from an EMBL/GenBank/DDBJ whole genome shotgun (WGS) entry which is preliminary data.</text>
</comment>
<dbReference type="RefSeq" id="WP_368377192.1">
    <property type="nucleotide sequence ID" value="NZ_JBFRYB010000002.1"/>
</dbReference>
<dbReference type="InterPro" id="IPR023393">
    <property type="entry name" value="START-like_dom_sf"/>
</dbReference>
<reference evidence="1 2" key="1">
    <citation type="journal article" date="2011" name="Int. J. Syst. Evol. Microbiol.">
        <title>Zhongshania antarctica gen. nov., sp. nov. and Zhongshania guokunii sp. nov., gammaproteobacteria respectively isolated from coastal attached (fast) ice and surface seawater of the Antarctic.</title>
        <authorList>
            <person name="Li H.J."/>
            <person name="Zhang X.Y."/>
            <person name="Chen C.X."/>
            <person name="Zhang Y.J."/>
            <person name="Gao Z.M."/>
            <person name="Yu Y."/>
            <person name="Chen X.L."/>
            <person name="Chen B."/>
            <person name="Zhang Y.Z."/>
        </authorList>
    </citation>
    <scope>NUCLEOTIDE SEQUENCE [LARGE SCALE GENOMIC DNA]</scope>
    <source>
        <strain evidence="1 2">R06B22</strain>
    </source>
</reference>
<accession>A0ABV3U1K3</accession>
<dbReference type="Gene3D" id="3.30.530.20">
    <property type="match status" value="1"/>
</dbReference>
<dbReference type="InterPro" id="IPR019587">
    <property type="entry name" value="Polyketide_cyclase/dehydratase"/>
</dbReference>
<evidence type="ECO:0000313" key="2">
    <source>
        <dbReference type="Proteomes" id="UP001557484"/>
    </source>
</evidence>
<dbReference type="CDD" id="cd07821">
    <property type="entry name" value="PYR_PYL_RCAR_like"/>
    <property type="match status" value="1"/>
</dbReference>
<sequence>MKSVHIAVHRQIACPVGDVFELLKDSEAMGKAAGMPMTLIVEGEDRDGPGAVRRVGPPVVGVEETIIEVIPNELIRYRISRNGGPIKNYEAQMRVEAKNGGTELSWIMDFEVPWALSGPLRMTLPKVAGFALKRLGKQLESGQAVPSAS</sequence>